<dbReference type="Proteomes" id="UP000474778">
    <property type="component" value="Unassembled WGS sequence"/>
</dbReference>
<dbReference type="InterPro" id="IPR014710">
    <property type="entry name" value="RmlC-like_jellyroll"/>
</dbReference>
<proteinExistence type="predicted"/>
<keyword evidence="4" id="KW-1185">Reference proteome</keyword>
<reference evidence="3 4" key="1">
    <citation type="submission" date="2019-12" db="EMBL/GenBank/DDBJ databases">
        <title>Shewanella insulae sp. nov., isolated from a tidal flat.</title>
        <authorList>
            <person name="Yoon J.-H."/>
        </authorList>
    </citation>
    <scope>NUCLEOTIDE SEQUENCE [LARGE SCALE GENOMIC DNA]</scope>
    <source>
        <strain evidence="3 4">JBTF-M18</strain>
    </source>
</reference>
<dbReference type="GO" id="GO:0046872">
    <property type="term" value="F:metal ion binding"/>
    <property type="evidence" value="ECO:0007669"/>
    <property type="project" value="UniProtKB-KW"/>
</dbReference>
<dbReference type="InterPro" id="IPR011051">
    <property type="entry name" value="RmlC_Cupin_sf"/>
</dbReference>
<evidence type="ECO:0000313" key="3">
    <source>
        <dbReference type="EMBL" id="MXR68244.1"/>
    </source>
</evidence>
<dbReference type="EMBL" id="WRPA01000004">
    <property type="protein sequence ID" value="MXR68244.1"/>
    <property type="molecule type" value="Genomic_DNA"/>
</dbReference>
<dbReference type="PANTHER" id="PTHR35848:SF9">
    <property type="entry name" value="SLL1358 PROTEIN"/>
    <property type="match status" value="1"/>
</dbReference>
<sequence>MKVVSRDNSEHYLWGEQDLRGDQGAGGKACDGWHLVKRPALSVIQERVPVGMGEQRHYHKVAEQFFFILSGTALLEVEGIEHRLTAHQGMHVAPGQAHCLRNGGEQVLEFLVTSTPPSHGDRVKT</sequence>
<keyword evidence="1" id="KW-0479">Metal-binding</keyword>
<feature type="domain" description="Cupin type-2" evidence="2">
    <location>
        <begin position="47"/>
        <end position="112"/>
    </location>
</feature>
<accession>A0A6L7HX47</accession>
<dbReference type="SUPFAM" id="SSF51182">
    <property type="entry name" value="RmlC-like cupins"/>
    <property type="match status" value="1"/>
</dbReference>
<name>A0A6L7HX47_9GAMM</name>
<dbReference type="InterPro" id="IPR013096">
    <property type="entry name" value="Cupin_2"/>
</dbReference>
<dbReference type="Pfam" id="PF07883">
    <property type="entry name" value="Cupin_2"/>
    <property type="match status" value="1"/>
</dbReference>
<dbReference type="PANTHER" id="PTHR35848">
    <property type="entry name" value="OXALATE-BINDING PROTEIN"/>
    <property type="match status" value="1"/>
</dbReference>
<evidence type="ECO:0000256" key="1">
    <source>
        <dbReference type="ARBA" id="ARBA00022723"/>
    </source>
</evidence>
<organism evidence="3 4">
    <name type="scientific">Shewanella insulae</name>
    <dbReference type="NCBI Taxonomy" id="2681496"/>
    <lineage>
        <taxon>Bacteria</taxon>
        <taxon>Pseudomonadati</taxon>
        <taxon>Pseudomonadota</taxon>
        <taxon>Gammaproteobacteria</taxon>
        <taxon>Alteromonadales</taxon>
        <taxon>Shewanellaceae</taxon>
        <taxon>Shewanella</taxon>
    </lineage>
</organism>
<comment type="caution">
    <text evidence="3">The sequence shown here is derived from an EMBL/GenBank/DDBJ whole genome shotgun (WGS) entry which is preliminary data.</text>
</comment>
<dbReference type="RefSeq" id="WP_160794395.1">
    <property type="nucleotide sequence ID" value="NZ_WRPA01000004.1"/>
</dbReference>
<gene>
    <name evidence="3" type="ORF">GNT65_06090</name>
</gene>
<evidence type="ECO:0000313" key="4">
    <source>
        <dbReference type="Proteomes" id="UP000474778"/>
    </source>
</evidence>
<evidence type="ECO:0000259" key="2">
    <source>
        <dbReference type="Pfam" id="PF07883"/>
    </source>
</evidence>
<protein>
    <submittedName>
        <fullName evidence="3">Cupin domain-containing protein</fullName>
    </submittedName>
</protein>
<dbReference type="InterPro" id="IPR051610">
    <property type="entry name" value="GPI/OXD"/>
</dbReference>
<dbReference type="Gene3D" id="2.60.120.10">
    <property type="entry name" value="Jelly Rolls"/>
    <property type="match status" value="1"/>
</dbReference>
<dbReference type="AlphaFoldDB" id="A0A6L7HX47"/>